<feature type="binding site" evidence="8">
    <location>
        <position position="112"/>
    </location>
    <ligand>
        <name>ATP</name>
        <dbReference type="ChEBI" id="CHEBI:30616"/>
    </ligand>
</feature>
<keyword evidence="7 8" id="KW-0460">Magnesium</keyword>
<dbReference type="AlphaFoldDB" id="A0A8J3D1M5"/>
<proteinExistence type="inferred from homology"/>
<feature type="binding site" evidence="8">
    <location>
        <position position="89"/>
    </location>
    <ligand>
        <name>ATP</name>
        <dbReference type="ChEBI" id="CHEBI:30616"/>
    </ligand>
</feature>
<organism evidence="9 10">
    <name type="scientific">Mongoliitalea lutea</name>
    <dbReference type="NCBI Taxonomy" id="849756"/>
    <lineage>
        <taxon>Bacteria</taxon>
        <taxon>Pseudomonadati</taxon>
        <taxon>Bacteroidota</taxon>
        <taxon>Cytophagia</taxon>
        <taxon>Cytophagales</taxon>
        <taxon>Cyclobacteriaceae</taxon>
        <taxon>Mongoliitalea</taxon>
    </lineage>
</organism>
<comment type="catalytic activity">
    <reaction evidence="8">
        <text>L-seryl-[protein] + ATP = 3-O-(5'-adenylyl)-L-seryl-[protein] + diphosphate</text>
        <dbReference type="Rhea" id="RHEA:58120"/>
        <dbReference type="Rhea" id="RHEA-COMP:9863"/>
        <dbReference type="Rhea" id="RHEA-COMP:15073"/>
        <dbReference type="ChEBI" id="CHEBI:29999"/>
        <dbReference type="ChEBI" id="CHEBI:30616"/>
        <dbReference type="ChEBI" id="CHEBI:33019"/>
        <dbReference type="ChEBI" id="CHEBI:142516"/>
        <dbReference type="EC" id="2.7.7.108"/>
    </reaction>
</comment>
<feature type="active site" description="Proton acceptor" evidence="8">
    <location>
        <position position="251"/>
    </location>
</feature>
<comment type="catalytic activity">
    <reaction evidence="8">
        <text>L-tyrosyl-[protein] + ATP = O-(5'-adenylyl)-L-tyrosyl-[protein] + diphosphate</text>
        <dbReference type="Rhea" id="RHEA:54288"/>
        <dbReference type="Rhea" id="RHEA-COMP:10136"/>
        <dbReference type="Rhea" id="RHEA-COMP:13846"/>
        <dbReference type="ChEBI" id="CHEBI:30616"/>
        <dbReference type="ChEBI" id="CHEBI:33019"/>
        <dbReference type="ChEBI" id="CHEBI:46858"/>
        <dbReference type="ChEBI" id="CHEBI:83624"/>
        <dbReference type="EC" id="2.7.7.108"/>
    </reaction>
</comment>
<comment type="function">
    <text evidence="8">Nucleotidyltransferase involved in the post-translational modification of proteins. It can catalyze the addition of adenosine monophosphate (AMP) or uridine monophosphate (UMP) to a protein, resulting in modifications known as AMPylation and UMPylation.</text>
</comment>
<dbReference type="InterPro" id="IPR003846">
    <property type="entry name" value="SelO"/>
</dbReference>
<keyword evidence="6 8" id="KW-0067">ATP-binding</keyword>
<evidence type="ECO:0000256" key="2">
    <source>
        <dbReference type="ARBA" id="ARBA00022679"/>
    </source>
</evidence>
<dbReference type="Pfam" id="PF02696">
    <property type="entry name" value="SelO"/>
    <property type="match status" value="1"/>
</dbReference>
<evidence type="ECO:0000256" key="1">
    <source>
        <dbReference type="ARBA" id="ARBA00009747"/>
    </source>
</evidence>
<keyword evidence="3 8" id="KW-0548">Nucleotidyltransferase</keyword>
<dbReference type="PANTHER" id="PTHR32057">
    <property type="entry name" value="PROTEIN ADENYLYLTRANSFERASE SELO, MITOCHONDRIAL"/>
    <property type="match status" value="1"/>
</dbReference>
<evidence type="ECO:0000256" key="4">
    <source>
        <dbReference type="ARBA" id="ARBA00022723"/>
    </source>
</evidence>
<gene>
    <name evidence="8" type="primary">ydiU</name>
    <name evidence="8" type="synonym">selO</name>
    <name evidence="9" type="ORF">GCM10008106_28930</name>
</gene>
<keyword evidence="2 8" id="KW-0808">Transferase</keyword>
<keyword evidence="10" id="KW-1185">Reference proteome</keyword>
<feature type="binding site" evidence="8">
    <location>
        <position position="175"/>
    </location>
    <ligand>
        <name>ATP</name>
        <dbReference type="ChEBI" id="CHEBI:30616"/>
    </ligand>
</feature>
<reference evidence="9" key="2">
    <citation type="submission" date="2020-09" db="EMBL/GenBank/DDBJ databases">
        <authorList>
            <person name="Sun Q."/>
            <person name="Kim S."/>
        </authorList>
    </citation>
    <scope>NUCLEOTIDE SEQUENCE</scope>
    <source>
        <strain evidence="9">KCTC 23224</strain>
    </source>
</reference>
<evidence type="ECO:0000256" key="6">
    <source>
        <dbReference type="ARBA" id="ARBA00022840"/>
    </source>
</evidence>
<comment type="catalytic activity">
    <reaction evidence="8">
        <text>L-seryl-[protein] + UTP = O-(5'-uridylyl)-L-seryl-[protein] + diphosphate</text>
        <dbReference type="Rhea" id="RHEA:64604"/>
        <dbReference type="Rhea" id="RHEA-COMP:9863"/>
        <dbReference type="Rhea" id="RHEA-COMP:16635"/>
        <dbReference type="ChEBI" id="CHEBI:29999"/>
        <dbReference type="ChEBI" id="CHEBI:33019"/>
        <dbReference type="ChEBI" id="CHEBI:46398"/>
        <dbReference type="ChEBI" id="CHEBI:156051"/>
    </reaction>
</comment>
<keyword evidence="5 8" id="KW-0547">Nucleotide-binding</keyword>
<name>A0A8J3D1M5_9BACT</name>
<feature type="binding site" evidence="8">
    <location>
        <position position="182"/>
    </location>
    <ligand>
        <name>ATP</name>
        <dbReference type="ChEBI" id="CHEBI:30616"/>
    </ligand>
</feature>
<evidence type="ECO:0000313" key="9">
    <source>
        <dbReference type="EMBL" id="GHB46198.1"/>
    </source>
</evidence>
<comment type="catalytic activity">
    <reaction evidence="8">
        <text>L-histidyl-[protein] + UTP = N(tele)-(5'-uridylyl)-L-histidyl-[protein] + diphosphate</text>
        <dbReference type="Rhea" id="RHEA:83891"/>
        <dbReference type="Rhea" id="RHEA-COMP:9745"/>
        <dbReference type="Rhea" id="RHEA-COMP:20239"/>
        <dbReference type="ChEBI" id="CHEBI:29979"/>
        <dbReference type="ChEBI" id="CHEBI:33019"/>
        <dbReference type="ChEBI" id="CHEBI:46398"/>
        <dbReference type="ChEBI" id="CHEBI:233474"/>
    </reaction>
</comment>
<feature type="binding site" evidence="8">
    <location>
        <position position="92"/>
    </location>
    <ligand>
        <name>ATP</name>
        <dbReference type="ChEBI" id="CHEBI:30616"/>
    </ligand>
</feature>
<feature type="binding site" evidence="8">
    <location>
        <position position="125"/>
    </location>
    <ligand>
        <name>ATP</name>
        <dbReference type="ChEBI" id="CHEBI:30616"/>
    </ligand>
</feature>
<feature type="binding site" evidence="8">
    <location>
        <position position="91"/>
    </location>
    <ligand>
        <name>ATP</name>
        <dbReference type="ChEBI" id="CHEBI:30616"/>
    </ligand>
</feature>
<dbReference type="GO" id="GO:0030145">
    <property type="term" value="F:manganese ion binding"/>
    <property type="evidence" value="ECO:0007669"/>
    <property type="project" value="UniProtKB-UniRule"/>
</dbReference>
<feature type="binding site" evidence="8">
    <location>
        <position position="261"/>
    </location>
    <ligand>
        <name>ATP</name>
        <dbReference type="ChEBI" id="CHEBI:30616"/>
    </ligand>
</feature>
<accession>A0A8J3D1M5</accession>
<dbReference type="NCBIfam" id="NF000658">
    <property type="entry name" value="PRK00029.1"/>
    <property type="match status" value="1"/>
</dbReference>
<feature type="binding site" evidence="8">
    <location>
        <position position="124"/>
    </location>
    <ligand>
        <name>ATP</name>
        <dbReference type="ChEBI" id="CHEBI:30616"/>
    </ligand>
</feature>
<comment type="caution">
    <text evidence="9">The sequence shown here is derived from an EMBL/GenBank/DDBJ whole genome shotgun (WGS) entry which is preliminary data.</text>
</comment>
<protein>
    <recommendedName>
        <fullName evidence="8">Protein nucleotidyltransferase YdiU</fullName>
        <ecNumber evidence="8">2.7.7.-</ecNumber>
    </recommendedName>
    <alternativeName>
        <fullName evidence="8">Protein adenylyltransferase YdiU</fullName>
        <ecNumber evidence="8">2.7.7.108</ecNumber>
    </alternativeName>
    <alternativeName>
        <fullName evidence="8">Protein uridylyltransferase YdiU</fullName>
        <ecNumber evidence="8">2.7.7.-</ecNumber>
    </alternativeName>
</protein>
<comment type="similarity">
    <text evidence="1 8">Belongs to the SELO family.</text>
</comment>
<keyword evidence="8" id="KW-0464">Manganese</keyword>
<comment type="catalytic activity">
    <reaction evidence="8">
        <text>L-threonyl-[protein] + ATP = 3-O-(5'-adenylyl)-L-threonyl-[protein] + diphosphate</text>
        <dbReference type="Rhea" id="RHEA:54292"/>
        <dbReference type="Rhea" id="RHEA-COMP:11060"/>
        <dbReference type="Rhea" id="RHEA-COMP:13847"/>
        <dbReference type="ChEBI" id="CHEBI:30013"/>
        <dbReference type="ChEBI" id="CHEBI:30616"/>
        <dbReference type="ChEBI" id="CHEBI:33019"/>
        <dbReference type="ChEBI" id="CHEBI:138113"/>
        <dbReference type="EC" id="2.7.7.108"/>
    </reaction>
</comment>
<dbReference type="PANTHER" id="PTHR32057:SF14">
    <property type="entry name" value="PROTEIN ADENYLYLTRANSFERASE SELO, MITOCHONDRIAL"/>
    <property type="match status" value="1"/>
</dbReference>
<reference evidence="9" key="1">
    <citation type="journal article" date="2014" name="Int. J. Syst. Evol. Microbiol.">
        <title>Complete genome sequence of Corynebacterium casei LMG S-19264T (=DSM 44701T), isolated from a smear-ripened cheese.</title>
        <authorList>
            <consortium name="US DOE Joint Genome Institute (JGI-PGF)"/>
            <person name="Walter F."/>
            <person name="Albersmeier A."/>
            <person name="Kalinowski J."/>
            <person name="Ruckert C."/>
        </authorList>
    </citation>
    <scope>NUCLEOTIDE SEQUENCE</scope>
    <source>
        <strain evidence="9">KCTC 23224</strain>
    </source>
</reference>
<feature type="binding site" evidence="8">
    <location>
        <position position="261"/>
    </location>
    <ligand>
        <name>Mg(2+)</name>
        <dbReference type="ChEBI" id="CHEBI:18420"/>
    </ligand>
</feature>
<dbReference type="RefSeq" id="WP_189584132.1">
    <property type="nucleotide sequence ID" value="NZ_BMYF01000019.1"/>
</dbReference>
<evidence type="ECO:0000313" key="10">
    <source>
        <dbReference type="Proteomes" id="UP000642809"/>
    </source>
</evidence>
<dbReference type="EC" id="2.7.7.-" evidence="8"/>
<dbReference type="GO" id="GO:0005524">
    <property type="term" value="F:ATP binding"/>
    <property type="evidence" value="ECO:0007669"/>
    <property type="project" value="UniProtKB-UniRule"/>
</dbReference>
<feature type="binding site" evidence="8">
    <location>
        <position position="252"/>
    </location>
    <ligand>
        <name>Mg(2+)</name>
        <dbReference type="ChEBI" id="CHEBI:18420"/>
    </ligand>
</feature>
<dbReference type="Proteomes" id="UP000642809">
    <property type="component" value="Unassembled WGS sequence"/>
</dbReference>
<evidence type="ECO:0000256" key="5">
    <source>
        <dbReference type="ARBA" id="ARBA00022741"/>
    </source>
</evidence>
<sequence>MSLAVQFNFDTTYTKLPAFFYSEIAPTAVATPQLVLLNQGLAQTLGVTFDEQRISEMGEIFAGNQLIPETIPIAQAYAGHQFGSFTMLGDGRAILLGEQITPNGERYDIQLKGSGRTPYSRGGDGRAHFAAMLREYLMSEALHYLKIPTSRSLAVVWTGEPVYRERTRPGAVLTRVAKSHLRVGTFEYARNFQGGAHLQDLLDYAIARHFPHLNDADNKAIAFFEQVMELQAGLIVDWMRVGFIHGVMNTDNMCIAGETIDYGPCAFMNAYEPKTVFSSIDTQGRYAYGNQPYIAHWNLSCLISALLPAISSNKEEAVKLAEASLKKFPAIYEAKWLDMMRRKLGLTQVDAKDKQLIDRLLGWMQGQKADFTNTFFYLQEGKFPETAGYQSPILEEWIADWEQRIAAEQRSIADAQALMRKVNPAFIPRNHKVEEGLKAAEKGDMEPFHQLLEVIQQPYVFRPSFESYQEVPESFDENYQTFCGT</sequence>
<comment type="catalytic activity">
    <reaction evidence="8">
        <text>L-tyrosyl-[protein] + UTP = O-(5'-uridylyl)-L-tyrosyl-[protein] + diphosphate</text>
        <dbReference type="Rhea" id="RHEA:83887"/>
        <dbReference type="Rhea" id="RHEA-COMP:10136"/>
        <dbReference type="Rhea" id="RHEA-COMP:20238"/>
        <dbReference type="ChEBI" id="CHEBI:33019"/>
        <dbReference type="ChEBI" id="CHEBI:46398"/>
        <dbReference type="ChEBI" id="CHEBI:46858"/>
        <dbReference type="ChEBI" id="CHEBI:90602"/>
    </reaction>
</comment>
<dbReference type="GO" id="GO:0000287">
    <property type="term" value="F:magnesium ion binding"/>
    <property type="evidence" value="ECO:0007669"/>
    <property type="project" value="UniProtKB-UniRule"/>
</dbReference>
<dbReference type="GO" id="GO:0070733">
    <property type="term" value="F:AMPylase activity"/>
    <property type="evidence" value="ECO:0007669"/>
    <property type="project" value="UniProtKB-EC"/>
</dbReference>
<dbReference type="EC" id="2.7.7.108" evidence="8"/>
<evidence type="ECO:0000256" key="8">
    <source>
        <dbReference type="HAMAP-Rule" id="MF_00692"/>
    </source>
</evidence>
<evidence type="ECO:0000256" key="3">
    <source>
        <dbReference type="ARBA" id="ARBA00022695"/>
    </source>
</evidence>
<evidence type="ECO:0000256" key="7">
    <source>
        <dbReference type="ARBA" id="ARBA00022842"/>
    </source>
</evidence>
<dbReference type="HAMAP" id="MF_00692">
    <property type="entry name" value="SelO"/>
    <property type="match status" value="1"/>
</dbReference>
<dbReference type="EMBL" id="BMYF01000019">
    <property type="protein sequence ID" value="GHB46198.1"/>
    <property type="molecule type" value="Genomic_DNA"/>
</dbReference>
<comment type="cofactor">
    <cofactor evidence="8">
        <name>Mg(2+)</name>
        <dbReference type="ChEBI" id="CHEBI:18420"/>
    </cofactor>
    <cofactor evidence="8">
        <name>Mn(2+)</name>
        <dbReference type="ChEBI" id="CHEBI:29035"/>
    </cofactor>
</comment>
<keyword evidence="4 8" id="KW-0479">Metal-binding</keyword>